<dbReference type="PANTHER" id="PTHR10993">
    <property type="entry name" value="OCTANOYLTRANSFERASE"/>
    <property type="match status" value="1"/>
</dbReference>
<organism evidence="7">
    <name type="scientific">Physcomitrium patens</name>
    <name type="common">Spreading-leaved earth moss</name>
    <name type="synonym">Physcomitrella patens</name>
    <dbReference type="NCBI Taxonomy" id="3218"/>
    <lineage>
        <taxon>Eukaryota</taxon>
        <taxon>Viridiplantae</taxon>
        <taxon>Streptophyta</taxon>
        <taxon>Embryophyta</taxon>
        <taxon>Bryophyta</taxon>
        <taxon>Bryophytina</taxon>
        <taxon>Bryopsida</taxon>
        <taxon>Funariidae</taxon>
        <taxon>Funariales</taxon>
        <taxon>Funariaceae</taxon>
        <taxon>Physcomitrium</taxon>
    </lineage>
</organism>
<dbReference type="Gramene" id="Pp3c12_18570V3.2">
    <property type="protein sequence ID" value="Pp3c12_18570V3.2"/>
    <property type="gene ID" value="Pp3c12_18570"/>
</dbReference>
<name>A0A2K1JRC0_PHYPA</name>
<sequence length="313" mass="35313">MEATRLSSLCNRSHLCITSKLGEFKPTLAPSQCHSKVGVRVLRSQESWTSIQRRGALQQWRASAAQDLQSRWCCEFHDQYDVLVPYVDAWNWQKLRVEEKIAMLGRHEDAGDTLIILQHPPVYTLGTRSTEANLKFDANDPPFELHRTERGGEVTYHGPGQLVMYPILNLRHHKMDLHWYLRTLEEVVIGALYKACGIRAHRIDGLTGVWVDNQKVAAIGVRVSRWITYHGLALNVTTDLVPFSNIIPCGISDYSVTSVAKILENSDDLCDLSGGDAHSVLRLLRDCLLAEFEEKFSVHLVRPSNLSNASICV</sequence>
<dbReference type="InterPro" id="IPR004143">
    <property type="entry name" value="BPL_LPL_catalytic"/>
</dbReference>
<dbReference type="GeneID" id="112289369"/>
<protein>
    <recommendedName>
        <fullName evidence="3">lipoyl(octanoyl) transferase</fullName>
        <ecNumber evidence="3">2.3.1.181</ecNumber>
    </recommendedName>
</protein>
<keyword evidence="5" id="KW-0012">Acyltransferase</keyword>
<dbReference type="NCBIfam" id="NF010925">
    <property type="entry name" value="PRK14345.1"/>
    <property type="match status" value="1"/>
</dbReference>
<dbReference type="OrthoDB" id="19908at2759"/>
<dbReference type="RefSeq" id="XP_024390294.1">
    <property type="nucleotide sequence ID" value="XM_024534526.2"/>
</dbReference>
<dbReference type="EC" id="2.3.1.181" evidence="3"/>
<evidence type="ECO:0000313" key="8">
    <source>
        <dbReference type="EnsemblPlants" id="Pp3c12_18570V3.1"/>
    </source>
</evidence>
<reference evidence="7 9" key="2">
    <citation type="journal article" date="2018" name="Plant J.">
        <title>The Physcomitrella patens chromosome-scale assembly reveals moss genome structure and evolution.</title>
        <authorList>
            <person name="Lang D."/>
            <person name="Ullrich K.K."/>
            <person name="Murat F."/>
            <person name="Fuchs J."/>
            <person name="Jenkins J."/>
            <person name="Haas F.B."/>
            <person name="Piednoel M."/>
            <person name="Gundlach H."/>
            <person name="Van Bel M."/>
            <person name="Meyberg R."/>
            <person name="Vives C."/>
            <person name="Morata J."/>
            <person name="Symeonidi A."/>
            <person name="Hiss M."/>
            <person name="Muchero W."/>
            <person name="Kamisugi Y."/>
            <person name="Saleh O."/>
            <person name="Blanc G."/>
            <person name="Decker E.L."/>
            <person name="van Gessel N."/>
            <person name="Grimwood J."/>
            <person name="Hayes R.D."/>
            <person name="Graham S.W."/>
            <person name="Gunter L.E."/>
            <person name="McDaniel S.F."/>
            <person name="Hoernstein S.N.W."/>
            <person name="Larsson A."/>
            <person name="Li F.W."/>
            <person name="Perroud P.F."/>
            <person name="Phillips J."/>
            <person name="Ranjan P."/>
            <person name="Rokshar D.S."/>
            <person name="Rothfels C.J."/>
            <person name="Schneider L."/>
            <person name="Shu S."/>
            <person name="Stevenson D.W."/>
            <person name="Thummler F."/>
            <person name="Tillich M."/>
            <person name="Villarreal Aguilar J.C."/>
            <person name="Widiez T."/>
            <person name="Wong G.K."/>
            <person name="Wymore A."/>
            <person name="Zhang Y."/>
            <person name="Zimmer A.D."/>
            <person name="Quatrano R.S."/>
            <person name="Mayer K.F.X."/>
            <person name="Goodstein D."/>
            <person name="Casacuberta J.M."/>
            <person name="Vandepoele K."/>
            <person name="Reski R."/>
            <person name="Cuming A.C."/>
            <person name="Tuskan G.A."/>
            <person name="Maumus F."/>
            <person name="Salse J."/>
            <person name="Schmutz J."/>
            <person name="Rensing S.A."/>
        </authorList>
    </citation>
    <scope>NUCLEOTIDE SEQUENCE [LARGE SCALE GENOMIC DNA]</scope>
    <source>
        <strain evidence="8 9">cv. Gransden 2004</strain>
    </source>
</reference>
<dbReference type="InterPro" id="IPR020605">
    <property type="entry name" value="Octanoyltransferase_CS"/>
</dbReference>
<evidence type="ECO:0000259" key="6">
    <source>
        <dbReference type="PROSITE" id="PS51733"/>
    </source>
</evidence>
<gene>
    <name evidence="8" type="primary">LOC112289369</name>
    <name evidence="7" type="ORF">PHYPA_016463</name>
</gene>
<dbReference type="GO" id="GO:0033819">
    <property type="term" value="F:lipoyl(octanoyl) transferase activity"/>
    <property type="evidence" value="ECO:0000318"/>
    <property type="project" value="GO_Central"/>
</dbReference>
<evidence type="ECO:0000256" key="5">
    <source>
        <dbReference type="ARBA" id="ARBA00023315"/>
    </source>
</evidence>
<dbReference type="Proteomes" id="UP000006727">
    <property type="component" value="Chromosome 12"/>
</dbReference>
<accession>A0A2K1JRC0</accession>
<evidence type="ECO:0000313" key="7">
    <source>
        <dbReference type="EMBL" id="PNR44080.1"/>
    </source>
</evidence>
<evidence type="ECO:0000256" key="3">
    <source>
        <dbReference type="ARBA" id="ARBA00012334"/>
    </source>
</evidence>
<dbReference type="EnsemblPlants" id="Pp3c12_18570V3.1">
    <property type="protein sequence ID" value="Pp3c12_18570V3.1"/>
    <property type="gene ID" value="Pp3c12_18570"/>
</dbReference>
<dbReference type="Pfam" id="PF21948">
    <property type="entry name" value="LplA-B_cat"/>
    <property type="match status" value="1"/>
</dbReference>
<dbReference type="AlphaFoldDB" id="A0A2K1JRC0"/>
<dbReference type="KEGG" id="ppp:112289369"/>
<dbReference type="Gene3D" id="3.30.930.10">
    <property type="entry name" value="Bira Bifunctional Protein, Domain 2"/>
    <property type="match status" value="1"/>
</dbReference>
<comment type="similarity">
    <text evidence="2">Belongs to the LipB family.</text>
</comment>
<dbReference type="GO" id="GO:0005739">
    <property type="term" value="C:mitochondrion"/>
    <property type="evidence" value="ECO:0000318"/>
    <property type="project" value="GO_Central"/>
</dbReference>
<dbReference type="PROSITE" id="PS51733">
    <property type="entry name" value="BPL_LPL_CATALYTIC"/>
    <property type="match status" value="1"/>
</dbReference>
<reference evidence="8" key="3">
    <citation type="submission" date="2020-12" db="UniProtKB">
        <authorList>
            <consortium name="EnsemblPlants"/>
        </authorList>
    </citation>
    <scope>IDENTIFICATION</scope>
</reference>
<dbReference type="HAMAP" id="MF_00013">
    <property type="entry name" value="LipB"/>
    <property type="match status" value="1"/>
</dbReference>
<dbReference type="InterPro" id="IPR045864">
    <property type="entry name" value="aa-tRNA-synth_II/BPL/LPL"/>
</dbReference>
<evidence type="ECO:0000256" key="2">
    <source>
        <dbReference type="ARBA" id="ARBA00007907"/>
    </source>
</evidence>
<dbReference type="OMA" id="RSQESWT"/>
<comment type="pathway">
    <text evidence="1">Protein modification; protein lipoylation via endogenous pathway; protein N(6)-(lipoyl)lysine from octanoyl-[acyl-carrier-protein]: step 1/2.</text>
</comment>
<reference evidence="7 9" key="1">
    <citation type="journal article" date="2008" name="Science">
        <title>The Physcomitrella genome reveals evolutionary insights into the conquest of land by plants.</title>
        <authorList>
            <person name="Rensing S."/>
            <person name="Lang D."/>
            <person name="Zimmer A."/>
            <person name="Terry A."/>
            <person name="Salamov A."/>
            <person name="Shapiro H."/>
            <person name="Nishiyama T."/>
            <person name="Perroud P.-F."/>
            <person name="Lindquist E."/>
            <person name="Kamisugi Y."/>
            <person name="Tanahashi T."/>
            <person name="Sakakibara K."/>
            <person name="Fujita T."/>
            <person name="Oishi K."/>
            <person name="Shin-I T."/>
            <person name="Kuroki Y."/>
            <person name="Toyoda A."/>
            <person name="Suzuki Y."/>
            <person name="Hashimoto A."/>
            <person name="Yamaguchi K."/>
            <person name="Sugano A."/>
            <person name="Kohara Y."/>
            <person name="Fujiyama A."/>
            <person name="Anterola A."/>
            <person name="Aoki S."/>
            <person name="Ashton N."/>
            <person name="Barbazuk W.B."/>
            <person name="Barker E."/>
            <person name="Bennetzen J."/>
            <person name="Bezanilla M."/>
            <person name="Blankenship R."/>
            <person name="Cho S.H."/>
            <person name="Dutcher S."/>
            <person name="Estelle M."/>
            <person name="Fawcett J.A."/>
            <person name="Gundlach H."/>
            <person name="Hanada K."/>
            <person name="Heyl A."/>
            <person name="Hicks K.A."/>
            <person name="Hugh J."/>
            <person name="Lohr M."/>
            <person name="Mayer K."/>
            <person name="Melkozernov A."/>
            <person name="Murata T."/>
            <person name="Nelson D."/>
            <person name="Pils B."/>
            <person name="Prigge M."/>
            <person name="Reiss B."/>
            <person name="Renner T."/>
            <person name="Rombauts S."/>
            <person name="Rushton P."/>
            <person name="Sanderfoot A."/>
            <person name="Schween G."/>
            <person name="Shiu S.-H."/>
            <person name="Stueber K."/>
            <person name="Theodoulou F.L."/>
            <person name="Tu H."/>
            <person name="Van de Peer Y."/>
            <person name="Verrier P.J."/>
            <person name="Waters E."/>
            <person name="Wood A."/>
            <person name="Yang L."/>
            <person name="Cove D."/>
            <person name="Cuming A."/>
            <person name="Hasebe M."/>
            <person name="Lucas S."/>
            <person name="Mishler D.B."/>
            <person name="Reski R."/>
            <person name="Grigoriev I."/>
            <person name="Quatrano R.S."/>
            <person name="Boore J.L."/>
        </authorList>
    </citation>
    <scope>NUCLEOTIDE SEQUENCE [LARGE SCALE GENOMIC DNA]</scope>
    <source>
        <strain evidence="8 9">cv. Gransden 2004</strain>
    </source>
</reference>
<dbReference type="EnsemblPlants" id="Pp3c12_18570V3.2">
    <property type="protein sequence ID" value="Pp3c12_18570V3.2"/>
    <property type="gene ID" value="Pp3c12_18570"/>
</dbReference>
<evidence type="ECO:0000313" key="9">
    <source>
        <dbReference type="Proteomes" id="UP000006727"/>
    </source>
</evidence>
<evidence type="ECO:0000256" key="1">
    <source>
        <dbReference type="ARBA" id="ARBA00004821"/>
    </source>
</evidence>
<dbReference type="InterPro" id="IPR000544">
    <property type="entry name" value="Octanoyltransferase"/>
</dbReference>
<dbReference type="FunCoup" id="A0A2K1JRC0">
    <property type="interactions" value="605"/>
</dbReference>
<dbReference type="NCBIfam" id="TIGR00214">
    <property type="entry name" value="lipB"/>
    <property type="match status" value="1"/>
</dbReference>
<dbReference type="GO" id="GO:0009249">
    <property type="term" value="P:protein lipoylation"/>
    <property type="evidence" value="ECO:0007669"/>
    <property type="project" value="InterPro"/>
</dbReference>
<dbReference type="CDD" id="cd16444">
    <property type="entry name" value="LipB"/>
    <property type="match status" value="1"/>
</dbReference>
<keyword evidence="4" id="KW-0808">Transferase</keyword>
<dbReference type="EMBL" id="ABEU02000012">
    <property type="protein sequence ID" value="PNR44080.1"/>
    <property type="molecule type" value="Genomic_DNA"/>
</dbReference>
<dbReference type="PROSITE" id="PS01313">
    <property type="entry name" value="LIPB"/>
    <property type="match status" value="1"/>
</dbReference>
<dbReference type="SUPFAM" id="SSF55681">
    <property type="entry name" value="Class II aaRS and biotin synthetases"/>
    <property type="match status" value="1"/>
</dbReference>
<dbReference type="UniPathway" id="UPA00538">
    <property type="reaction ID" value="UER00592"/>
</dbReference>
<dbReference type="PaxDb" id="3218-PP1S46_149V6.1"/>
<dbReference type="PANTHER" id="PTHR10993:SF7">
    <property type="entry name" value="LIPOYLTRANSFERASE 2, MITOCHONDRIAL-RELATED"/>
    <property type="match status" value="1"/>
</dbReference>
<dbReference type="Gramene" id="Pp3c12_18570V3.1">
    <property type="protein sequence ID" value="Pp3c12_18570V3.1"/>
    <property type="gene ID" value="Pp3c12_18570"/>
</dbReference>
<evidence type="ECO:0000256" key="4">
    <source>
        <dbReference type="ARBA" id="ARBA00022679"/>
    </source>
</evidence>
<feature type="domain" description="BPL/LPL catalytic" evidence="6">
    <location>
        <begin position="108"/>
        <end position="300"/>
    </location>
</feature>
<proteinExistence type="inferred from homology"/>
<keyword evidence="9" id="KW-1185">Reference proteome</keyword>
<dbReference type="STRING" id="3218.A0A2K1JRC0"/>